<evidence type="ECO:0000313" key="2">
    <source>
        <dbReference type="Proteomes" id="UP001550044"/>
    </source>
</evidence>
<accession>A0ABV2UEY8</accession>
<name>A0ABV2UEY8_9ACTN</name>
<dbReference type="PROSITE" id="PS51257">
    <property type="entry name" value="PROKAR_LIPOPROTEIN"/>
    <property type="match status" value="1"/>
</dbReference>
<evidence type="ECO:0008006" key="3">
    <source>
        <dbReference type="Google" id="ProtNLM"/>
    </source>
</evidence>
<keyword evidence="2" id="KW-1185">Reference proteome</keyword>
<protein>
    <recommendedName>
        <fullName evidence="3">Lipoprotein</fullName>
    </recommendedName>
</protein>
<sequence>MTRLGERPYARRGDVRVSAVLGWLFALLAVVSCCSLAETGAAAHHAMTTTMAATAAPTPVTAPGATPPPTARIVVVAEAPDGRGAGSSCHGASEHATPVVLSPQAAPVALPTSTVAAPEGRPTGAAGIRGPSNDAAGAVDRLRLQVQRT</sequence>
<dbReference type="Proteomes" id="UP001550044">
    <property type="component" value="Unassembled WGS sequence"/>
</dbReference>
<dbReference type="EMBL" id="JBEXIP010000026">
    <property type="protein sequence ID" value="MET8436420.1"/>
    <property type="molecule type" value="Genomic_DNA"/>
</dbReference>
<proteinExistence type="predicted"/>
<gene>
    <name evidence="1" type="ORF">ABZV61_27285</name>
</gene>
<evidence type="ECO:0000313" key="1">
    <source>
        <dbReference type="EMBL" id="MET8436420.1"/>
    </source>
</evidence>
<comment type="caution">
    <text evidence="1">The sequence shown here is derived from an EMBL/GenBank/DDBJ whole genome shotgun (WGS) entry which is preliminary data.</text>
</comment>
<reference evidence="1 2" key="1">
    <citation type="submission" date="2024-06" db="EMBL/GenBank/DDBJ databases">
        <title>The Natural Products Discovery Center: Release of the First 8490 Sequenced Strains for Exploring Actinobacteria Biosynthetic Diversity.</title>
        <authorList>
            <person name="Kalkreuter E."/>
            <person name="Kautsar S.A."/>
            <person name="Yang D."/>
            <person name="Bader C.D."/>
            <person name="Teijaro C.N."/>
            <person name="Fluegel L."/>
            <person name="Davis C.M."/>
            <person name="Simpson J.R."/>
            <person name="Lauterbach L."/>
            <person name="Steele A.D."/>
            <person name="Gui C."/>
            <person name="Meng S."/>
            <person name="Li G."/>
            <person name="Viehrig K."/>
            <person name="Ye F."/>
            <person name="Su P."/>
            <person name="Kiefer A.F."/>
            <person name="Nichols A."/>
            <person name="Cepeda A.J."/>
            <person name="Yan W."/>
            <person name="Fan B."/>
            <person name="Jiang Y."/>
            <person name="Adhikari A."/>
            <person name="Zheng C.-J."/>
            <person name="Schuster L."/>
            <person name="Cowan T.M."/>
            <person name="Smanski M.J."/>
            <person name="Chevrette M.G."/>
            <person name="De Carvalho L.P.S."/>
            <person name="Shen B."/>
        </authorList>
    </citation>
    <scope>NUCLEOTIDE SEQUENCE [LARGE SCALE GENOMIC DNA]</scope>
    <source>
        <strain evidence="1 2">NPDC005137</strain>
    </source>
</reference>
<organism evidence="1 2">
    <name type="scientific">Streptomyces sp. 900116325</name>
    <dbReference type="NCBI Taxonomy" id="3154295"/>
    <lineage>
        <taxon>Bacteria</taxon>
        <taxon>Bacillati</taxon>
        <taxon>Actinomycetota</taxon>
        <taxon>Actinomycetes</taxon>
        <taxon>Kitasatosporales</taxon>
        <taxon>Streptomycetaceae</taxon>
        <taxon>Streptomyces</taxon>
    </lineage>
</organism>
<dbReference type="RefSeq" id="WP_356500567.1">
    <property type="nucleotide sequence ID" value="NZ_JBEXEF010000281.1"/>
</dbReference>